<feature type="domain" description="N-acetyltransferase" evidence="1">
    <location>
        <begin position="57"/>
        <end position="140"/>
    </location>
</feature>
<proteinExistence type="predicted"/>
<dbReference type="InterPro" id="IPR000182">
    <property type="entry name" value="GNAT_dom"/>
</dbReference>
<dbReference type="GO" id="GO:0016747">
    <property type="term" value="F:acyltransferase activity, transferring groups other than amino-acyl groups"/>
    <property type="evidence" value="ECO:0007669"/>
    <property type="project" value="InterPro"/>
</dbReference>
<dbReference type="SUPFAM" id="SSF55729">
    <property type="entry name" value="Acyl-CoA N-acyltransferases (Nat)"/>
    <property type="match status" value="1"/>
</dbReference>
<keyword evidence="2" id="KW-0808">Transferase</keyword>
<dbReference type="InterPro" id="IPR016181">
    <property type="entry name" value="Acyl_CoA_acyltransferase"/>
</dbReference>
<dbReference type="Gene3D" id="3.40.630.30">
    <property type="match status" value="1"/>
</dbReference>
<accession>A0A7W6RW57</accession>
<evidence type="ECO:0000259" key="1">
    <source>
        <dbReference type="Pfam" id="PF13302"/>
    </source>
</evidence>
<comment type="caution">
    <text evidence="2">The sequence shown here is derived from an EMBL/GenBank/DDBJ whole genome shotgun (WGS) entry which is preliminary data.</text>
</comment>
<organism evidence="2 3">
    <name type="scientific">Roseospira goensis</name>
    <dbReference type="NCBI Taxonomy" id="391922"/>
    <lineage>
        <taxon>Bacteria</taxon>
        <taxon>Pseudomonadati</taxon>
        <taxon>Pseudomonadota</taxon>
        <taxon>Alphaproteobacteria</taxon>
        <taxon>Rhodospirillales</taxon>
        <taxon>Rhodospirillaceae</taxon>
        <taxon>Roseospira</taxon>
    </lineage>
</organism>
<keyword evidence="3" id="KW-1185">Reference proteome</keyword>
<evidence type="ECO:0000313" key="2">
    <source>
        <dbReference type="EMBL" id="MBB4284348.1"/>
    </source>
</evidence>
<dbReference type="EMBL" id="JACIGI010000001">
    <property type="protein sequence ID" value="MBB4284348.1"/>
    <property type="molecule type" value="Genomic_DNA"/>
</dbReference>
<dbReference type="AlphaFoldDB" id="A0A7W6RW57"/>
<sequence>MKLIALPPDVAARVAGGDLSVLPTDIMLGGVADLVSAMAAGHTALYAATGAVAPWIGYLAAEPRGAQVVGACGFKGPCRGGVVEIAYFTFPPFEGRGHASAMAGALLDLVAGRPEVREVIAHTLRQDGPSVRVLVAHGFRRLGEIDDPEDGRVWRWTRPCTESADRAAD</sequence>
<gene>
    <name evidence="2" type="ORF">GGD88_000054</name>
</gene>
<dbReference type="RefSeq" id="WP_184430833.1">
    <property type="nucleotide sequence ID" value="NZ_JACIGI010000001.1"/>
</dbReference>
<name>A0A7W6RW57_9PROT</name>
<evidence type="ECO:0000313" key="3">
    <source>
        <dbReference type="Proteomes" id="UP000555728"/>
    </source>
</evidence>
<dbReference type="PANTHER" id="PTHR43792">
    <property type="entry name" value="GNAT FAMILY, PUTATIVE (AFU_ORTHOLOGUE AFUA_3G00765)-RELATED-RELATED"/>
    <property type="match status" value="1"/>
</dbReference>
<dbReference type="PANTHER" id="PTHR43792:SF13">
    <property type="entry name" value="ACETYLTRANSFERASE"/>
    <property type="match status" value="1"/>
</dbReference>
<protein>
    <submittedName>
        <fullName evidence="2">RimJ/RimL family protein N-acetyltransferase</fullName>
    </submittedName>
</protein>
<dbReference type="Proteomes" id="UP000555728">
    <property type="component" value="Unassembled WGS sequence"/>
</dbReference>
<dbReference type="InterPro" id="IPR051531">
    <property type="entry name" value="N-acetyltransferase"/>
</dbReference>
<dbReference type="Pfam" id="PF13302">
    <property type="entry name" value="Acetyltransf_3"/>
    <property type="match status" value="1"/>
</dbReference>
<reference evidence="2 3" key="1">
    <citation type="submission" date="2020-08" db="EMBL/GenBank/DDBJ databases">
        <title>Genome sequencing of Purple Non-Sulfur Bacteria from various extreme environments.</title>
        <authorList>
            <person name="Mayer M."/>
        </authorList>
    </citation>
    <scope>NUCLEOTIDE SEQUENCE [LARGE SCALE GENOMIC DNA]</scope>
    <source>
        <strain evidence="2 3">JA135</strain>
    </source>
</reference>